<evidence type="ECO:0000256" key="6">
    <source>
        <dbReference type="ARBA" id="ARBA00023136"/>
    </source>
</evidence>
<name>A0A501XWG9_9SPHN</name>
<keyword evidence="5" id="KW-0812">Transmembrane</keyword>
<comment type="similarity">
    <text evidence="2">Belongs to the outer membrane factor (OMF) (TC 1.B.17) family.</text>
</comment>
<accession>A0A501XWG9</accession>
<feature type="signal peptide" evidence="8">
    <location>
        <begin position="1"/>
        <end position="18"/>
    </location>
</feature>
<dbReference type="PANTHER" id="PTHR30026">
    <property type="entry name" value="OUTER MEMBRANE PROTEIN TOLC"/>
    <property type="match status" value="1"/>
</dbReference>
<dbReference type="GO" id="GO:0009279">
    <property type="term" value="C:cell outer membrane"/>
    <property type="evidence" value="ECO:0007669"/>
    <property type="project" value="UniProtKB-SubCell"/>
</dbReference>
<evidence type="ECO:0000256" key="4">
    <source>
        <dbReference type="ARBA" id="ARBA00022452"/>
    </source>
</evidence>
<dbReference type="EMBL" id="VFSU01000004">
    <property type="protein sequence ID" value="TPE64941.1"/>
    <property type="molecule type" value="Genomic_DNA"/>
</dbReference>
<dbReference type="GO" id="GO:0015288">
    <property type="term" value="F:porin activity"/>
    <property type="evidence" value="ECO:0007669"/>
    <property type="project" value="TreeGrafter"/>
</dbReference>
<evidence type="ECO:0000313" key="10">
    <source>
        <dbReference type="Proteomes" id="UP000319897"/>
    </source>
</evidence>
<comment type="subcellular location">
    <subcellularLocation>
        <location evidence="1">Cell outer membrane</location>
    </subcellularLocation>
</comment>
<dbReference type="Proteomes" id="UP000319897">
    <property type="component" value="Unassembled WGS sequence"/>
</dbReference>
<reference evidence="9 10" key="1">
    <citation type="submission" date="2019-06" db="EMBL/GenBank/DDBJ databases">
        <authorList>
            <person name="Lee I."/>
            <person name="Jang G.I."/>
            <person name="Hwang C.Y."/>
        </authorList>
    </citation>
    <scope>NUCLEOTIDE SEQUENCE [LARGE SCALE GENOMIC DNA]</scope>
    <source>
        <strain evidence="9 10">PAMC 28131</strain>
    </source>
</reference>
<protein>
    <submittedName>
        <fullName evidence="9">Type I secretion protein TolC</fullName>
    </submittedName>
</protein>
<dbReference type="GO" id="GO:1990281">
    <property type="term" value="C:efflux pump complex"/>
    <property type="evidence" value="ECO:0007669"/>
    <property type="project" value="TreeGrafter"/>
</dbReference>
<keyword evidence="10" id="KW-1185">Reference proteome</keyword>
<evidence type="ECO:0000256" key="8">
    <source>
        <dbReference type="SAM" id="SignalP"/>
    </source>
</evidence>
<evidence type="ECO:0000256" key="3">
    <source>
        <dbReference type="ARBA" id="ARBA00022448"/>
    </source>
</evidence>
<dbReference type="SUPFAM" id="SSF56954">
    <property type="entry name" value="Outer membrane efflux proteins (OEP)"/>
    <property type="match status" value="1"/>
</dbReference>
<keyword evidence="7" id="KW-0998">Cell outer membrane</keyword>
<evidence type="ECO:0000256" key="2">
    <source>
        <dbReference type="ARBA" id="ARBA00007613"/>
    </source>
</evidence>
<evidence type="ECO:0000256" key="7">
    <source>
        <dbReference type="ARBA" id="ARBA00023237"/>
    </source>
</evidence>
<evidence type="ECO:0000256" key="1">
    <source>
        <dbReference type="ARBA" id="ARBA00004442"/>
    </source>
</evidence>
<dbReference type="OrthoDB" id="9789368at2"/>
<evidence type="ECO:0000256" key="5">
    <source>
        <dbReference type="ARBA" id="ARBA00022692"/>
    </source>
</evidence>
<organism evidence="9 10">
    <name type="scientific">Sandaracinobacter neustonicus</name>
    <dbReference type="NCBI Taxonomy" id="1715348"/>
    <lineage>
        <taxon>Bacteria</taxon>
        <taxon>Pseudomonadati</taxon>
        <taxon>Pseudomonadota</taxon>
        <taxon>Alphaproteobacteria</taxon>
        <taxon>Sphingomonadales</taxon>
        <taxon>Sphingosinicellaceae</taxon>
        <taxon>Sandaracinobacter</taxon>
    </lineage>
</organism>
<keyword evidence="4" id="KW-1134">Transmembrane beta strand</keyword>
<gene>
    <name evidence="9" type="ORF">FJQ54_00405</name>
</gene>
<keyword evidence="3" id="KW-0813">Transport</keyword>
<keyword evidence="6" id="KW-0472">Membrane</keyword>
<dbReference type="AlphaFoldDB" id="A0A501XWG9"/>
<dbReference type="InterPro" id="IPR003423">
    <property type="entry name" value="OMP_efflux"/>
</dbReference>
<dbReference type="Pfam" id="PF02321">
    <property type="entry name" value="OEP"/>
    <property type="match status" value="2"/>
</dbReference>
<sequence>MNRLLLVLLLGLSTPAAAETLGEAIGRAVAGNPTLAAARARQDARAEAPAQARAAALPSAAVEGAVDYDRESDGRTADVAVTAAMPIWTGGRVESALRVAKAEVKAGEEELRDAQAGLLAEVVLSYADLLYQQQAVEVAKLGIGRLDRQVAEAQSRYRLGQATRTDVAQLEAQRASMAAALAEAEGALADATARYTATIGEPQGALSADISPPSGLPATLAEARGAAATANPLLLRQQQLVEAARAGIDRERAERAPAIDLAGRYGRGTMLDNRPGAAFETASVGVALRLPLLSGGMVRSRVREAQAMHRAEQFEYEAVGRSTTQSADSAWAALLAARNGLSANQLGLQAAEVALAGVRSEYRYGLRSTLDILVADQSLTAAQLAVARSRRDLLLAETDLLRVSGRLDTGSYAGS</sequence>
<keyword evidence="8" id="KW-0732">Signal</keyword>
<dbReference type="Gene3D" id="1.20.1600.10">
    <property type="entry name" value="Outer membrane efflux proteins (OEP)"/>
    <property type="match status" value="1"/>
</dbReference>
<dbReference type="InterPro" id="IPR051906">
    <property type="entry name" value="TolC-like"/>
</dbReference>
<dbReference type="GO" id="GO:0015562">
    <property type="term" value="F:efflux transmembrane transporter activity"/>
    <property type="evidence" value="ECO:0007669"/>
    <property type="project" value="InterPro"/>
</dbReference>
<proteinExistence type="inferred from homology"/>
<feature type="chain" id="PRO_5021291169" evidence="8">
    <location>
        <begin position="19"/>
        <end position="415"/>
    </location>
</feature>
<evidence type="ECO:0000313" key="9">
    <source>
        <dbReference type="EMBL" id="TPE64941.1"/>
    </source>
</evidence>
<dbReference type="PANTHER" id="PTHR30026:SF20">
    <property type="entry name" value="OUTER MEMBRANE PROTEIN TOLC"/>
    <property type="match status" value="1"/>
</dbReference>
<comment type="caution">
    <text evidence="9">The sequence shown here is derived from an EMBL/GenBank/DDBJ whole genome shotgun (WGS) entry which is preliminary data.</text>
</comment>
<dbReference type="RefSeq" id="WP_140926254.1">
    <property type="nucleotide sequence ID" value="NZ_VFSU01000004.1"/>
</dbReference>